<dbReference type="Ensembl" id="ENSOANT00000014203.3">
    <property type="protein sequence ID" value="ENSOANP00000014200.3"/>
    <property type="gene ID" value="ENSOANG00000008916.4"/>
</dbReference>
<dbReference type="GO" id="GO:0030336">
    <property type="term" value="P:negative regulation of cell migration"/>
    <property type="evidence" value="ECO:0007669"/>
    <property type="project" value="Ensembl"/>
</dbReference>
<evidence type="ECO:0000256" key="4">
    <source>
        <dbReference type="ARBA" id="ARBA00022729"/>
    </source>
</evidence>
<keyword evidence="19" id="KW-1185">Reference proteome</keyword>
<feature type="coiled-coil region" evidence="13">
    <location>
        <begin position="251"/>
        <end position="288"/>
    </location>
</feature>
<feature type="compositionally biased region" description="Basic and acidic residues" evidence="14">
    <location>
        <begin position="365"/>
        <end position="375"/>
    </location>
</feature>
<keyword evidence="6 13" id="KW-0175">Coiled coil</keyword>
<dbReference type="InterPro" id="IPR011489">
    <property type="entry name" value="EMI_domain"/>
</dbReference>
<dbReference type="PANTHER" id="PTHR15427">
    <property type="entry name" value="EMILIN ELASTIN MICROFIBRIL INTERFACE-LOCATED PROTEIN ELASTIN MICROFIBRIL INTERFACER"/>
    <property type="match status" value="1"/>
</dbReference>
<evidence type="ECO:0000259" key="17">
    <source>
        <dbReference type="PROSITE" id="PS51041"/>
    </source>
</evidence>
<keyword evidence="7" id="KW-0176">Collagen</keyword>
<evidence type="ECO:0000256" key="7">
    <source>
        <dbReference type="ARBA" id="ARBA00023119"/>
    </source>
</evidence>
<dbReference type="InParanoid" id="F7D3E2"/>
<dbReference type="eggNOG" id="ENOG502QV5P">
    <property type="taxonomic scope" value="Eukaryota"/>
</dbReference>
<dbReference type="FunFam" id="2.60.120.40:FF:000011">
    <property type="entry name" value="Elastin microfibril interfacer 2"/>
    <property type="match status" value="1"/>
</dbReference>
<evidence type="ECO:0000256" key="8">
    <source>
        <dbReference type="ARBA" id="ARBA00023157"/>
    </source>
</evidence>
<dbReference type="PROSITE" id="PS50871">
    <property type="entry name" value="C1Q"/>
    <property type="match status" value="1"/>
</dbReference>
<evidence type="ECO:0000256" key="10">
    <source>
        <dbReference type="ARBA" id="ARBA00064796"/>
    </source>
</evidence>
<keyword evidence="9" id="KW-0325">Glycoprotein</keyword>
<keyword evidence="8" id="KW-1015">Disulfide bond</keyword>
<dbReference type="InterPro" id="IPR008983">
    <property type="entry name" value="Tumour_necrosis_fac-like_dom"/>
</dbReference>
<evidence type="ECO:0000256" key="2">
    <source>
        <dbReference type="ARBA" id="ARBA00022525"/>
    </source>
</evidence>
<dbReference type="GO" id="GO:0045766">
    <property type="term" value="P:positive regulation of angiogenesis"/>
    <property type="evidence" value="ECO:0007669"/>
    <property type="project" value="Ensembl"/>
</dbReference>
<keyword evidence="5" id="KW-0130">Cell adhesion</keyword>
<dbReference type="GO" id="GO:1901731">
    <property type="term" value="P:positive regulation of platelet aggregation"/>
    <property type="evidence" value="ECO:0007669"/>
    <property type="project" value="Ensembl"/>
</dbReference>
<dbReference type="STRING" id="9258.ENSOANP00000014200"/>
<dbReference type="OrthoDB" id="9944757at2759"/>
<feature type="domain" description="C1q" evidence="16">
    <location>
        <begin position="920"/>
        <end position="1071"/>
    </location>
</feature>
<evidence type="ECO:0000256" key="15">
    <source>
        <dbReference type="SAM" id="SignalP"/>
    </source>
</evidence>
<dbReference type="PANTHER" id="PTHR15427:SF5">
    <property type="entry name" value="EMILIN-2"/>
    <property type="match status" value="1"/>
</dbReference>
<comment type="subcellular location">
    <subcellularLocation>
        <location evidence="1">Secreted</location>
        <location evidence="1">Extracellular space</location>
        <location evidence="1">Extracellular matrix</location>
    </subcellularLocation>
</comment>
<dbReference type="GO" id="GO:0005581">
    <property type="term" value="C:collagen trimer"/>
    <property type="evidence" value="ECO:0007669"/>
    <property type="project" value="UniProtKB-KW"/>
</dbReference>
<dbReference type="Bgee" id="ENSOANG00000008916">
    <property type="expression patterns" value="Expressed in fibroblast and 6 other cell types or tissues"/>
</dbReference>
<evidence type="ECO:0000256" key="14">
    <source>
        <dbReference type="SAM" id="MobiDB-lite"/>
    </source>
</evidence>
<dbReference type="AlphaFoldDB" id="F7D3E2"/>
<feature type="region of interest" description="Disordered" evidence="14">
    <location>
        <begin position="365"/>
        <end position="391"/>
    </location>
</feature>
<dbReference type="SUPFAM" id="SSF49842">
    <property type="entry name" value="TNF-like"/>
    <property type="match status" value="1"/>
</dbReference>
<dbReference type="GeneID" id="100077404"/>
<feature type="region of interest" description="Disordered" evidence="14">
    <location>
        <begin position="113"/>
        <end position="168"/>
    </location>
</feature>
<dbReference type="GO" id="GO:0043065">
    <property type="term" value="P:positive regulation of apoptotic process"/>
    <property type="evidence" value="ECO:0007669"/>
    <property type="project" value="Ensembl"/>
</dbReference>
<accession>F7D3E2</accession>
<keyword evidence="2" id="KW-0964">Secreted</keyword>
<dbReference type="GeneTree" id="ENSGT01030000234633"/>
<evidence type="ECO:0000256" key="6">
    <source>
        <dbReference type="ARBA" id="ARBA00023054"/>
    </source>
</evidence>
<dbReference type="OMA" id="SAQPNCC"/>
<feature type="domain" description="EMI" evidence="17">
    <location>
        <begin position="36"/>
        <end position="113"/>
    </location>
</feature>
<evidence type="ECO:0000256" key="12">
    <source>
        <dbReference type="ARBA" id="ARBA00075986"/>
    </source>
</evidence>
<dbReference type="RefSeq" id="XP_028921822.1">
    <property type="nucleotide sequence ID" value="XM_029065989.1"/>
</dbReference>
<feature type="signal peptide" evidence="15">
    <location>
        <begin position="1"/>
        <end position="27"/>
    </location>
</feature>
<dbReference type="Proteomes" id="UP000002279">
    <property type="component" value="Chromosome 5"/>
</dbReference>
<feature type="region of interest" description="Disordered" evidence="14">
    <location>
        <begin position="776"/>
        <end position="920"/>
    </location>
</feature>
<reference evidence="18" key="2">
    <citation type="submission" date="2025-08" db="UniProtKB">
        <authorList>
            <consortium name="Ensembl"/>
        </authorList>
    </citation>
    <scope>IDENTIFICATION</scope>
    <source>
        <strain evidence="18">Glennie</strain>
    </source>
</reference>
<keyword evidence="3" id="KW-0272">Extracellular matrix</keyword>
<dbReference type="GO" id="GO:0030194">
    <property type="term" value="P:positive regulation of blood coagulation"/>
    <property type="evidence" value="ECO:0007669"/>
    <property type="project" value="Ensembl"/>
</dbReference>
<protein>
    <recommendedName>
        <fullName evidence="11">EMILIN-2</fullName>
    </recommendedName>
    <alternativeName>
        <fullName evidence="12">Elastin microfibril interface-located protein 2</fullName>
    </alternativeName>
</protein>
<evidence type="ECO:0000256" key="13">
    <source>
        <dbReference type="SAM" id="Coils"/>
    </source>
</evidence>
<dbReference type="HOGENOM" id="CLU_011705_0_0_1"/>
<dbReference type="PROSITE" id="PS51041">
    <property type="entry name" value="EMI"/>
    <property type="match status" value="1"/>
</dbReference>
<dbReference type="Pfam" id="PF07546">
    <property type="entry name" value="EMI"/>
    <property type="match status" value="1"/>
</dbReference>
<dbReference type="CTD" id="84034"/>
<dbReference type="GO" id="GO:0007155">
    <property type="term" value="P:cell adhesion"/>
    <property type="evidence" value="ECO:0007669"/>
    <property type="project" value="UniProtKB-KW"/>
</dbReference>
<evidence type="ECO:0000256" key="1">
    <source>
        <dbReference type="ARBA" id="ARBA00004498"/>
    </source>
</evidence>
<evidence type="ECO:0000259" key="16">
    <source>
        <dbReference type="PROSITE" id="PS50871"/>
    </source>
</evidence>
<reference evidence="18" key="3">
    <citation type="submission" date="2025-09" db="UniProtKB">
        <authorList>
            <consortium name="Ensembl"/>
        </authorList>
    </citation>
    <scope>IDENTIFICATION</scope>
    <source>
        <strain evidence="18">Glennie</strain>
    </source>
</reference>
<feature type="chain" id="PRO_5027975369" description="EMILIN-2" evidence="15">
    <location>
        <begin position="28"/>
        <end position="1073"/>
    </location>
</feature>
<sequence>MGGGLAPGAGCGRALLVLALWALGGHGHPAPPTQRNKNWCAHIVNKNVSCSVQEGTESYIQAQPYRCAWNHIPCPSTLAYRVNFRPRYVIKYKTVTQLEWRCCPGYRGHNCQEGPREPGKTLRPSTLPRRSLKKPADADPKPSPEPKRVPEQNQNTEPKPDAQDPQTKRIQTLEDQVLWLTRAVKDLQSSVAEVNAFLKNMVQDNASKVLASWLSGLPGPRGPDSALGGQKETVPLPEVFGHEDSGMRGIKSELAEVKDALKTKSDKLEELDGKVKGYEGQLRQLREATQGPTAALPVEQLLQTVVDEKMAALREEMLEGVDRKMADLKNSCEYKLTGLQQQCDDYGTSYLGLIELIEEKESKMRKEMDALRKQGETPPGKPRTGDDQGLRIQDLDRKIERVAEATRMLNGRLDNELDRLASPEPDDTFEARWEEMDARLNVTEKNAEEHCFYVEETLRGAIEDEVENLKRLLGQKVQALEDRLGRALSEITNGSDANDGRVGSDLHILPGPADEHVATELSFLRNKIQTVESLCRQNCQARTHGQGEVFSPPQLDKEGRDTPSLWRSLNDAVNQKFREQEATDRRVRQDLRLIYSRLNGTDRDVESLRAGLDSCKEQLKDVVSTRRAAELDSVTKVDEIERAAGNNTAREGPADSCCSHMEERLRGLYGQVFSDLNTCREHAEGIQKEVSMVDRRVAHVEKVCGKLDAISGSLHGIKDGLNRHVSSLWDSVNRMNGTIASQSGEISGLQNSVRHLHGRVSEISTEIWELTGVLSGEQERAPGPPQPPRPGSPPRPAHPARSGQPRDPLAPEPAGRPAQPGTPPPPSAPGEARPLPPGERRPARPASPGLPARPGPPGSGAWILETGEAGPPGRMLVRGRGLPDSVDGQQGQRPVPSSEGYAGPPGYPKPSARDDPADPLASSLVSFSAGLTQKPFPSEAGVVLFNKVLVNDGDFYNPRTGIFTAPYAGRYLLSAILTPERGEYVEAVLSVSNVNVAQLHTAGYRRELLEYHRPPGAEVLCGGSGTFHLVVSLKEGDQVNVVVTGGKLAHTDADEIFSTFSGVFLYPTRPPPV</sequence>
<dbReference type="Gene3D" id="2.60.120.40">
    <property type="match status" value="1"/>
</dbReference>
<evidence type="ECO:0000256" key="11">
    <source>
        <dbReference type="ARBA" id="ARBA00072328"/>
    </source>
</evidence>
<name>F7D3E2_ORNAN</name>
<evidence type="ECO:0000256" key="3">
    <source>
        <dbReference type="ARBA" id="ARBA00022530"/>
    </source>
</evidence>
<dbReference type="GO" id="GO:0005576">
    <property type="term" value="C:extracellular region"/>
    <property type="evidence" value="ECO:0007669"/>
    <property type="project" value="Ensembl"/>
</dbReference>
<dbReference type="InterPro" id="IPR050392">
    <property type="entry name" value="Collagen/C1q_domain"/>
</dbReference>
<comment type="subunit">
    <text evidence="10">Homotrimer associated through a moderately stable interaction of the C-terminal globular C1q domains, allowing the nucleation of the triple helix and then a further quaternary assembly to higher-order polymers via intermolecular disulfide bonds. Interacts with EMILIN1.</text>
</comment>
<dbReference type="InterPro" id="IPR001073">
    <property type="entry name" value="C1q_dom"/>
</dbReference>
<organism evidence="18 19">
    <name type="scientific">Ornithorhynchus anatinus</name>
    <name type="common">Duckbill platypus</name>
    <dbReference type="NCBI Taxonomy" id="9258"/>
    <lineage>
        <taxon>Eukaryota</taxon>
        <taxon>Metazoa</taxon>
        <taxon>Chordata</taxon>
        <taxon>Craniata</taxon>
        <taxon>Vertebrata</taxon>
        <taxon>Euteleostomi</taxon>
        <taxon>Mammalia</taxon>
        <taxon>Monotremata</taxon>
        <taxon>Ornithorhynchidae</taxon>
        <taxon>Ornithorhynchus</taxon>
    </lineage>
</organism>
<feature type="compositionally biased region" description="Basic and acidic residues" evidence="14">
    <location>
        <begin position="134"/>
        <end position="150"/>
    </location>
</feature>
<dbReference type="GO" id="GO:1900426">
    <property type="term" value="P:positive regulation of defense response to bacterium"/>
    <property type="evidence" value="ECO:0007669"/>
    <property type="project" value="Ensembl"/>
</dbReference>
<keyword evidence="4 15" id="KW-0732">Signal</keyword>
<reference evidence="18 19" key="1">
    <citation type="journal article" date="2008" name="Nature">
        <title>Genome analysis of the platypus reveals unique signatures of evolution.</title>
        <authorList>
            <person name="Warren W.C."/>
            <person name="Hillier L.W."/>
            <person name="Marshall Graves J.A."/>
            <person name="Birney E."/>
            <person name="Ponting C.P."/>
            <person name="Grutzner F."/>
            <person name="Belov K."/>
            <person name="Miller W."/>
            <person name="Clarke L."/>
            <person name="Chinwalla A.T."/>
            <person name="Yang S.P."/>
            <person name="Heger A."/>
            <person name="Locke D.P."/>
            <person name="Miethke P."/>
            <person name="Waters P.D."/>
            <person name="Veyrunes F."/>
            <person name="Fulton L."/>
            <person name="Fulton B."/>
            <person name="Graves T."/>
            <person name="Wallis J."/>
            <person name="Puente X.S."/>
            <person name="Lopez-Otin C."/>
            <person name="Ordonez G.R."/>
            <person name="Eichler E.E."/>
            <person name="Chen L."/>
            <person name="Cheng Z."/>
            <person name="Deakin J.E."/>
            <person name="Alsop A."/>
            <person name="Thompson K."/>
            <person name="Kirby P."/>
            <person name="Papenfuss A.T."/>
            <person name="Wakefield M.J."/>
            <person name="Olender T."/>
            <person name="Lancet D."/>
            <person name="Huttley G.A."/>
            <person name="Smit A.F."/>
            <person name="Pask A."/>
            <person name="Temple-Smith P."/>
            <person name="Batzer M.A."/>
            <person name="Walker J.A."/>
            <person name="Konkel M.K."/>
            <person name="Harris R.S."/>
            <person name="Whittington C.M."/>
            <person name="Wong E.S."/>
            <person name="Gemmell N.J."/>
            <person name="Buschiazzo E."/>
            <person name="Vargas Jentzsch I.M."/>
            <person name="Merkel A."/>
            <person name="Schmitz J."/>
            <person name="Zemann A."/>
            <person name="Churakov G."/>
            <person name="Kriegs J.O."/>
            <person name="Brosius J."/>
            <person name="Murchison E.P."/>
            <person name="Sachidanandam R."/>
            <person name="Smith C."/>
            <person name="Hannon G.J."/>
            <person name="Tsend-Ayush E."/>
            <person name="McMillan D."/>
            <person name="Attenborough R."/>
            <person name="Rens W."/>
            <person name="Ferguson-Smith M."/>
            <person name="Lefevre C.M."/>
            <person name="Sharp J.A."/>
            <person name="Nicholas K.R."/>
            <person name="Ray D.A."/>
            <person name="Kube M."/>
            <person name="Reinhardt R."/>
            <person name="Pringle T.H."/>
            <person name="Taylor J."/>
            <person name="Jones R.C."/>
            <person name="Nixon B."/>
            <person name="Dacheux J.L."/>
            <person name="Niwa H."/>
            <person name="Sekita Y."/>
            <person name="Huang X."/>
            <person name="Stark A."/>
            <person name="Kheradpour P."/>
            <person name="Kellis M."/>
            <person name="Flicek P."/>
            <person name="Chen Y."/>
            <person name="Webber C."/>
            <person name="Hardison R."/>
            <person name="Nelson J."/>
            <person name="Hallsworth-Pepin K."/>
            <person name="Delehaunty K."/>
            <person name="Markovic C."/>
            <person name="Minx P."/>
            <person name="Feng Y."/>
            <person name="Kremitzki C."/>
            <person name="Mitreva M."/>
            <person name="Glasscock J."/>
            <person name="Wylie T."/>
            <person name="Wohldmann P."/>
            <person name="Thiru P."/>
            <person name="Nhan M.N."/>
            <person name="Pohl C.S."/>
            <person name="Smith S.M."/>
            <person name="Hou S."/>
            <person name="Nefedov M."/>
            <person name="de Jong P.J."/>
            <person name="Renfree M.B."/>
            <person name="Mardis E.R."/>
            <person name="Wilson R.K."/>
        </authorList>
    </citation>
    <scope>NUCLEOTIDE SEQUENCE [LARGE SCALE GENOMIC DNA]</scope>
    <source>
        <strain evidence="18 19">Glennie</strain>
    </source>
</reference>
<dbReference type="KEGG" id="oaa:100077404"/>
<dbReference type="FunCoup" id="F7D3E2">
    <property type="interactions" value="290"/>
</dbReference>
<evidence type="ECO:0000313" key="19">
    <source>
        <dbReference type="Proteomes" id="UP000002279"/>
    </source>
</evidence>
<dbReference type="SMART" id="SM00110">
    <property type="entry name" value="C1Q"/>
    <property type="match status" value="1"/>
</dbReference>
<feature type="compositionally biased region" description="Pro residues" evidence="14">
    <location>
        <begin position="782"/>
        <end position="797"/>
    </location>
</feature>
<evidence type="ECO:0000313" key="18">
    <source>
        <dbReference type="Ensembl" id="ENSOANP00000014200.3"/>
    </source>
</evidence>
<evidence type="ECO:0000256" key="9">
    <source>
        <dbReference type="ARBA" id="ARBA00023180"/>
    </source>
</evidence>
<proteinExistence type="predicted"/>
<evidence type="ECO:0000256" key="5">
    <source>
        <dbReference type="ARBA" id="ARBA00022889"/>
    </source>
</evidence>
<gene>
    <name evidence="18" type="primary">EMILIN2</name>
</gene>
<dbReference type="Pfam" id="PF00386">
    <property type="entry name" value="C1q"/>
    <property type="match status" value="1"/>
</dbReference>